<keyword evidence="2" id="KW-1185">Reference proteome</keyword>
<accession>A0A2A6CNH9</accession>
<reference evidence="2" key="1">
    <citation type="journal article" date="2008" name="Nat. Genet.">
        <title>The Pristionchus pacificus genome provides a unique perspective on nematode lifestyle and parasitism.</title>
        <authorList>
            <person name="Dieterich C."/>
            <person name="Clifton S.W."/>
            <person name="Schuster L.N."/>
            <person name="Chinwalla A."/>
            <person name="Delehaunty K."/>
            <person name="Dinkelacker I."/>
            <person name="Fulton L."/>
            <person name="Fulton R."/>
            <person name="Godfrey J."/>
            <person name="Minx P."/>
            <person name="Mitreva M."/>
            <person name="Roeseler W."/>
            <person name="Tian H."/>
            <person name="Witte H."/>
            <person name="Yang S.P."/>
            <person name="Wilson R.K."/>
            <person name="Sommer R.J."/>
        </authorList>
    </citation>
    <scope>NUCLEOTIDE SEQUENCE [LARGE SCALE GENOMIC DNA]</scope>
    <source>
        <strain evidence="2">PS312</strain>
    </source>
</reference>
<gene>
    <name evidence="1" type="primary">WBGene00280154</name>
</gene>
<reference evidence="1" key="2">
    <citation type="submission" date="2022-06" db="UniProtKB">
        <authorList>
            <consortium name="EnsemblMetazoa"/>
        </authorList>
    </citation>
    <scope>IDENTIFICATION</scope>
    <source>
        <strain evidence="1">PS312</strain>
    </source>
</reference>
<dbReference type="Proteomes" id="UP000005239">
    <property type="component" value="Unassembled WGS sequence"/>
</dbReference>
<proteinExistence type="predicted"/>
<sequence>MVVRGKSACWVRPVPALHQLFVKLFCFSTISTQISAVGYEYSYKDFGSGQCKKEGCDMYSPGQCFIGNGVGTVLGMPMYAPVNCFSESEQFCYTLESNNDNVHSVVKNCGLGLCTKEGCEDVDGGKKCCCKENLCNDNGAAASSLVMVAIAAAAAAWLR</sequence>
<dbReference type="AlphaFoldDB" id="A0A2A6CNH9"/>
<accession>A0A8R1Z3D2</accession>
<evidence type="ECO:0000313" key="2">
    <source>
        <dbReference type="Proteomes" id="UP000005239"/>
    </source>
</evidence>
<name>A0A2A6CNH9_PRIPA</name>
<organism evidence="1 2">
    <name type="scientific">Pristionchus pacificus</name>
    <name type="common">Parasitic nematode worm</name>
    <dbReference type="NCBI Taxonomy" id="54126"/>
    <lineage>
        <taxon>Eukaryota</taxon>
        <taxon>Metazoa</taxon>
        <taxon>Ecdysozoa</taxon>
        <taxon>Nematoda</taxon>
        <taxon>Chromadorea</taxon>
        <taxon>Rhabditida</taxon>
        <taxon>Rhabditina</taxon>
        <taxon>Diplogasteromorpha</taxon>
        <taxon>Diplogasteroidea</taxon>
        <taxon>Neodiplogasteridae</taxon>
        <taxon>Pristionchus</taxon>
    </lineage>
</organism>
<dbReference type="EnsemblMetazoa" id="PPA41785.1">
    <property type="protein sequence ID" value="PPA41785.1"/>
    <property type="gene ID" value="WBGene00280154"/>
</dbReference>
<evidence type="ECO:0000313" key="1">
    <source>
        <dbReference type="EnsemblMetazoa" id="PPA41785.1"/>
    </source>
</evidence>
<protein>
    <submittedName>
        <fullName evidence="1">Uncharacterized protein</fullName>
    </submittedName>
</protein>